<dbReference type="FunFam" id="2.60.200.30:FF:000005">
    <property type="entry name" value="NAD+ kinase Utr1"/>
    <property type="match status" value="1"/>
</dbReference>
<dbReference type="OrthoDB" id="24581at2759"/>
<protein>
    <submittedName>
        <fullName evidence="6">ATP-NAD kinase</fullName>
    </submittedName>
</protein>
<dbReference type="GO" id="GO:0019674">
    <property type="term" value="P:NAD+ metabolic process"/>
    <property type="evidence" value="ECO:0007669"/>
    <property type="project" value="InterPro"/>
</dbReference>
<evidence type="ECO:0000313" key="7">
    <source>
        <dbReference type="Proteomes" id="UP000095009"/>
    </source>
</evidence>
<dbReference type="GO" id="GO:0003951">
    <property type="term" value="F:NAD+ kinase activity"/>
    <property type="evidence" value="ECO:0007669"/>
    <property type="project" value="InterPro"/>
</dbReference>
<keyword evidence="5" id="KW-0520">NAD</keyword>
<dbReference type="Pfam" id="PF20143">
    <property type="entry name" value="NAD_kinase_C"/>
    <property type="match status" value="1"/>
</dbReference>
<dbReference type="GO" id="GO:0006741">
    <property type="term" value="P:NADP+ biosynthetic process"/>
    <property type="evidence" value="ECO:0007669"/>
    <property type="project" value="InterPro"/>
</dbReference>
<name>A0A1E3PRH0_9ASCO</name>
<evidence type="ECO:0000313" key="6">
    <source>
        <dbReference type="EMBL" id="ODQ68016.1"/>
    </source>
</evidence>
<evidence type="ECO:0000256" key="2">
    <source>
        <dbReference type="ARBA" id="ARBA00022679"/>
    </source>
</evidence>
<dbReference type="HAMAP" id="MF_00361">
    <property type="entry name" value="NAD_kinase"/>
    <property type="match status" value="1"/>
</dbReference>
<dbReference type="STRING" id="857566.A0A1E3PRH0"/>
<dbReference type="InterPro" id="IPR017437">
    <property type="entry name" value="ATP-NAD_kinase_PpnK-typ_C"/>
</dbReference>
<evidence type="ECO:0000256" key="1">
    <source>
        <dbReference type="ARBA" id="ARBA00010995"/>
    </source>
</evidence>
<sequence length="343" mass="38003">QTATGVRKLAKQLGRATIHIRVGSILIVTKARDNSLVYLTRELTEWILGENPGIIVYVDAKLEHSKRFDALGIIAKNPQNYGSKLKYWTPQLTVSCPDAFDLVITLGGDGTVLYASGLFQGTVPPVIPFSLGSLGFLTNFPFEKYKLHLKRVFEHGINVNLRMRFTCTVYQADGTRTVRQQVLNELVIDRGPSPFISMLELYGDSHLLTIVQADGLILSTPTGSTAYSLSAGGSLVHPEIPAISVTPICPHTLSFRPMLLPDSMSLKVVVPKHSRAMAWVSFDGRNRVQLKSGDYVTVTASQYPFPTVVRKKTDYFDSVSRSLHWNVRQKQKPLSNNASDSKK</sequence>
<dbReference type="InterPro" id="IPR017438">
    <property type="entry name" value="ATP-NAD_kinase_N"/>
</dbReference>
<dbReference type="PANTHER" id="PTHR20275:SF0">
    <property type="entry name" value="NAD KINASE"/>
    <property type="match status" value="1"/>
</dbReference>
<proteinExistence type="inferred from homology"/>
<dbReference type="Gene3D" id="3.40.50.10330">
    <property type="entry name" value="Probable inorganic polyphosphate/atp-NAD kinase, domain 1"/>
    <property type="match status" value="1"/>
</dbReference>
<comment type="similarity">
    <text evidence="1">Belongs to the NAD kinase family.</text>
</comment>
<evidence type="ECO:0000256" key="4">
    <source>
        <dbReference type="ARBA" id="ARBA00022857"/>
    </source>
</evidence>
<dbReference type="Gene3D" id="2.60.200.30">
    <property type="entry name" value="Probable inorganic polyphosphate/atp-NAD kinase, domain 2"/>
    <property type="match status" value="1"/>
</dbReference>
<dbReference type="InterPro" id="IPR016064">
    <property type="entry name" value="NAD/diacylglycerol_kinase_sf"/>
</dbReference>
<feature type="non-terminal residue" evidence="6">
    <location>
        <position position="343"/>
    </location>
</feature>
<feature type="non-terminal residue" evidence="6">
    <location>
        <position position="1"/>
    </location>
</feature>
<accession>A0A1E3PRH0</accession>
<keyword evidence="7" id="KW-1185">Reference proteome</keyword>
<evidence type="ECO:0000256" key="3">
    <source>
        <dbReference type="ARBA" id="ARBA00022777"/>
    </source>
</evidence>
<keyword evidence="4" id="KW-0521">NADP</keyword>
<reference evidence="6 7" key="1">
    <citation type="journal article" date="2016" name="Proc. Natl. Acad. Sci. U.S.A.">
        <title>Comparative genomics of biotechnologically important yeasts.</title>
        <authorList>
            <person name="Riley R."/>
            <person name="Haridas S."/>
            <person name="Wolfe K.H."/>
            <person name="Lopes M.R."/>
            <person name="Hittinger C.T."/>
            <person name="Goeker M."/>
            <person name="Salamov A.A."/>
            <person name="Wisecaver J.H."/>
            <person name="Long T.M."/>
            <person name="Calvey C.H."/>
            <person name="Aerts A.L."/>
            <person name="Barry K.W."/>
            <person name="Choi C."/>
            <person name="Clum A."/>
            <person name="Coughlan A.Y."/>
            <person name="Deshpande S."/>
            <person name="Douglass A.P."/>
            <person name="Hanson S.J."/>
            <person name="Klenk H.-P."/>
            <person name="LaButti K.M."/>
            <person name="Lapidus A."/>
            <person name="Lindquist E.A."/>
            <person name="Lipzen A.M."/>
            <person name="Meier-Kolthoff J.P."/>
            <person name="Ohm R.A."/>
            <person name="Otillar R.P."/>
            <person name="Pangilinan J.L."/>
            <person name="Peng Y."/>
            <person name="Rokas A."/>
            <person name="Rosa C.A."/>
            <person name="Scheuner C."/>
            <person name="Sibirny A.A."/>
            <person name="Slot J.C."/>
            <person name="Stielow J.B."/>
            <person name="Sun H."/>
            <person name="Kurtzman C.P."/>
            <person name="Blackwell M."/>
            <person name="Grigoriev I.V."/>
            <person name="Jeffries T.W."/>
        </authorList>
    </citation>
    <scope>NUCLEOTIDE SEQUENCE [LARGE SCALE GENOMIC DNA]</scope>
    <source>
        <strain evidence="6 7">DSM 6958</strain>
    </source>
</reference>
<dbReference type="AlphaFoldDB" id="A0A1E3PRH0"/>
<keyword evidence="2" id="KW-0808">Transferase</keyword>
<dbReference type="EMBL" id="KV454406">
    <property type="protein sequence ID" value="ODQ68016.1"/>
    <property type="molecule type" value="Genomic_DNA"/>
</dbReference>
<dbReference type="Pfam" id="PF01513">
    <property type="entry name" value="NAD_kinase"/>
    <property type="match status" value="1"/>
</dbReference>
<organism evidence="6 7">
    <name type="scientific">Nadsonia fulvescens var. elongata DSM 6958</name>
    <dbReference type="NCBI Taxonomy" id="857566"/>
    <lineage>
        <taxon>Eukaryota</taxon>
        <taxon>Fungi</taxon>
        <taxon>Dikarya</taxon>
        <taxon>Ascomycota</taxon>
        <taxon>Saccharomycotina</taxon>
        <taxon>Dipodascomycetes</taxon>
        <taxon>Dipodascales</taxon>
        <taxon>Dipodascales incertae sedis</taxon>
        <taxon>Nadsonia</taxon>
    </lineage>
</organism>
<dbReference type="SUPFAM" id="SSF111331">
    <property type="entry name" value="NAD kinase/diacylglycerol kinase-like"/>
    <property type="match status" value="1"/>
</dbReference>
<keyword evidence="3 6" id="KW-0418">Kinase</keyword>
<dbReference type="PANTHER" id="PTHR20275">
    <property type="entry name" value="NAD KINASE"/>
    <property type="match status" value="1"/>
</dbReference>
<dbReference type="Proteomes" id="UP000095009">
    <property type="component" value="Unassembled WGS sequence"/>
</dbReference>
<evidence type="ECO:0000256" key="5">
    <source>
        <dbReference type="ARBA" id="ARBA00023027"/>
    </source>
</evidence>
<gene>
    <name evidence="6" type="ORF">NADFUDRAFT_5110</name>
</gene>
<dbReference type="InterPro" id="IPR002504">
    <property type="entry name" value="NADK"/>
</dbReference>